<dbReference type="PANTHER" id="PTHR30413">
    <property type="entry name" value="INNER MEMBRANE TRANSPORT PERMEASE"/>
    <property type="match status" value="1"/>
</dbReference>
<dbReference type="RefSeq" id="WP_183998574.1">
    <property type="nucleotide sequence ID" value="NZ_JACIEH010000002.1"/>
</dbReference>
<gene>
    <name evidence="4" type="ORF">GGR46_002848</name>
</gene>
<keyword evidence="3" id="KW-1133">Transmembrane helix</keyword>
<dbReference type="GO" id="GO:0015920">
    <property type="term" value="P:lipopolysaccharide transport"/>
    <property type="evidence" value="ECO:0007669"/>
    <property type="project" value="TreeGrafter"/>
</dbReference>
<dbReference type="PANTHER" id="PTHR30413:SF10">
    <property type="entry name" value="CAPSULE POLYSACCHARIDE EXPORT INNER-MEMBRANE PROTEIN CTRC"/>
    <property type="match status" value="1"/>
</dbReference>
<feature type="transmembrane region" description="Helical" evidence="3">
    <location>
        <begin position="241"/>
        <end position="262"/>
    </location>
</feature>
<keyword evidence="2" id="KW-0813">Transport</keyword>
<evidence type="ECO:0000256" key="3">
    <source>
        <dbReference type="SAM" id="Phobius"/>
    </source>
</evidence>
<dbReference type="AlphaFoldDB" id="A0A7W6JTI3"/>
<reference evidence="4 5" key="1">
    <citation type="submission" date="2020-08" db="EMBL/GenBank/DDBJ databases">
        <title>Genomic Encyclopedia of Type Strains, Phase IV (KMG-IV): sequencing the most valuable type-strain genomes for metagenomic binning, comparative biology and taxonomic classification.</title>
        <authorList>
            <person name="Goeker M."/>
        </authorList>
    </citation>
    <scope>NUCLEOTIDE SEQUENCE [LARGE SCALE GENOMIC DNA]</scope>
    <source>
        <strain evidence="4 5">DSM 101806</strain>
    </source>
</reference>
<accession>A0A7W6JTI3</accession>
<feature type="transmembrane region" description="Helical" evidence="3">
    <location>
        <begin position="113"/>
        <end position="140"/>
    </location>
</feature>
<protein>
    <submittedName>
        <fullName evidence="4">Capsular polysaccharide transport system permease protein</fullName>
    </submittedName>
</protein>
<feature type="transmembrane region" description="Helical" evidence="3">
    <location>
        <begin position="41"/>
        <end position="60"/>
    </location>
</feature>
<keyword evidence="3" id="KW-0812">Transmembrane</keyword>
<keyword evidence="5" id="KW-1185">Reference proteome</keyword>
<evidence type="ECO:0000256" key="2">
    <source>
        <dbReference type="ARBA" id="ARBA00022448"/>
    </source>
</evidence>
<dbReference type="Proteomes" id="UP000557392">
    <property type="component" value="Unassembled WGS sequence"/>
</dbReference>
<dbReference type="InterPro" id="IPR000412">
    <property type="entry name" value="ABC_2_transport"/>
</dbReference>
<organism evidence="4 5">
    <name type="scientific">Sphingomonas kyeonggiensis</name>
    <dbReference type="NCBI Taxonomy" id="1268553"/>
    <lineage>
        <taxon>Bacteria</taxon>
        <taxon>Pseudomonadati</taxon>
        <taxon>Pseudomonadota</taxon>
        <taxon>Alphaproteobacteria</taxon>
        <taxon>Sphingomonadales</taxon>
        <taxon>Sphingomonadaceae</taxon>
        <taxon>Sphingomonas</taxon>
    </lineage>
</organism>
<name>A0A7W6JTI3_9SPHN</name>
<dbReference type="EMBL" id="JACIEH010000002">
    <property type="protein sequence ID" value="MBB4099284.1"/>
    <property type="molecule type" value="Genomic_DNA"/>
</dbReference>
<dbReference type="PRINTS" id="PR00164">
    <property type="entry name" value="ABC2TRNSPORT"/>
</dbReference>
<dbReference type="GO" id="GO:0140359">
    <property type="term" value="F:ABC-type transporter activity"/>
    <property type="evidence" value="ECO:0007669"/>
    <property type="project" value="InterPro"/>
</dbReference>
<evidence type="ECO:0000256" key="1">
    <source>
        <dbReference type="ARBA" id="ARBA00007783"/>
    </source>
</evidence>
<keyword evidence="3" id="KW-0472">Membrane</keyword>
<proteinExistence type="inferred from homology"/>
<comment type="caution">
    <text evidence="4">The sequence shown here is derived from an EMBL/GenBank/DDBJ whole genome shotgun (WGS) entry which is preliminary data.</text>
</comment>
<dbReference type="GO" id="GO:0043190">
    <property type="term" value="C:ATP-binding cassette (ABC) transporter complex"/>
    <property type="evidence" value="ECO:0007669"/>
    <property type="project" value="InterPro"/>
</dbReference>
<sequence>MIATDDRGGLAQYLRGLEVQSAVLGALIMRELHTRYGRENIGYAWLLVEPMLLAASVAALHGKESPHGGSDLYPVPFALGGYCMFMLFRSVISRAESALEANKPLLFHRMVTIFDLLTARMLLEAASSLLALVVLLSLSWALGFGGVPASPLTMLAGFGYMAWFSFALAMPVCAASYFSKAVGKFVHPLVYLAMPISGTFFLLEWLPEPYRGLLAWFPLNQIFELFHTGQFASVRSPYFDLTYLSFWCLGLTLLGLISIRIVRKHVHLS</sequence>
<comment type="similarity">
    <text evidence="1">Belongs to the ABC-2 integral membrane protein family.</text>
</comment>
<feature type="transmembrane region" description="Helical" evidence="3">
    <location>
        <begin position="185"/>
        <end position="206"/>
    </location>
</feature>
<evidence type="ECO:0000313" key="4">
    <source>
        <dbReference type="EMBL" id="MBB4099284.1"/>
    </source>
</evidence>
<feature type="transmembrane region" description="Helical" evidence="3">
    <location>
        <begin position="72"/>
        <end position="92"/>
    </location>
</feature>
<feature type="transmembrane region" description="Helical" evidence="3">
    <location>
        <begin position="160"/>
        <end position="178"/>
    </location>
</feature>
<evidence type="ECO:0000313" key="5">
    <source>
        <dbReference type="Proteomes" id="UP000557392"/>
    </source>
</evidence>